<dbReference type="AlphaFoldDB" id="A0A926NQQ3"/>
<feature type="binding site" evidence="4">
    <location>
        <position position="173"/>
    </location>
    <ligand>
        <name>substrate</name>
    </ligand>
</feature>
<dbReference type="GO" id="GO:0000272">
    <property type="term" value="P:polysaccharide catabolic process"/>
    <property type="evidence" value="ECO:0007669"/>
    <property type="project" value="TreeGrafter"/>
</dbReference>
<dbReference type="InterPro" id="IPR010905">
    <property type="entry name" value="Glyco_hydro_88"/>
</dbReference>
<evidence type="ECO:0000313" key="6">
    <source>
        <dbReference type="Proteomes" id="UP000626844"/>
    </source>
</evidence>
<keyword evidence="1 5" id="KW-0378">Hydrolase</keyword>
<comment type="caution">
    <text evidence="5">The sequence shown here is derived from an EMBL/GenBank/DDBJ whole genome shotgun (WGS) entry which is preliminary data.</text>
</comment>
<dbReference type="GO" id="GO:0052757">
    <property type="term" value="F:chondroitin hydrolase activity"/>
    <property type="evidence" value="ECO:0007669"/>
    <property type="project" value="TreeGrafter"/>
</dbReference>
<dbReference type="SUPFAM" id="SSF48208">
    <property type="entry name" value="Six-hairpin glycosidases"/>
    <property type="match status" value="1"/>
</dbReference>
<name>A0A926NQQ3_9BACI</name>
<accession>A0A926NQQ3</accession>
<evidence type="ECO:0000256" key="3">
    <source>
        <dbReference type="PIRSR" id="PIRSR610905-1"/>
    </source>
</evidence>
<dbReference type="InterPro" id="IPR052369">
    <property type="entry name" value="UG_Glycosaminoglycan_Hydrolase"/>
</dbReference>
<protein>
    <submittedName>
        <fullName evidence="5">Glycoside hydrolase family 88 protein</fullName>
    </submittedName>
</protein>
<dbReference type="Pfam" id="PF07470">
    <property type="entry name" value="Glyco_hydro_88"/>
    <property type="match status" value="1"/>
</dbReference>
<proteinExistence type="inferred from homology"/>
<comment type="similarity">
    <text evidence="2">Belongs to the glycosyl hydrolase 88 family.</text>
</comment>
<feature type="binding site" evidence="4">
    <location>
        <position position="249"/>
    </location>
    <ligand>
        <name>substrate</name>
    </ligand>
</feature>
<evidence type="ECO:0000256" key="4">
    <source>
        <dbReference type="PIRSR" id="PIRSR610905-2"/>
    </source>
</evidence>
<dbReference type="Proteomes" id="UP000626844">
    <property type="component" value="Unassembled WGS sequence"/>
</dbReference>
<organism evidence="5 6">
    <name type="scientific">Metabacillus arenae</name>
    <dbReference type="NCBI Taxonomy" id="2771434"/>
    <lineage>
        <taxon>Bacteria</taxon>
        <taxon>Bacillati</taxon>
        <taxon>Bacillota</taxon>
        <taxon>Bacilli</taxon>
        <taxon>Bacillales</taxon>
        <taxon>Bacillaceae</taxon>
        <taxon>Metabacillus</taxon>
    </lineage>
</organism>
<sequence>MDHIADEGIQDKRFFETDIYFSEKDGKAALTHILNKMDQNLEMFTTKYPTPSSVNFNYQPLDNIDWTAGFWTGMLWLAYELTSDEKYRRIAETQLDSFKERIDKRIHVDTHDLGFLYTLSAISAYKLTESNEAKQMALQAADLLVDRYHEKAGILQAWGDLTNPNQRGRMIIDCNMNLPLLYWASEVTGRDKYYQIANSHAWQAARYIVRNDSSTYHTFYMNPETGEPIKGDTHQGFSDESCWSRGQAWAIYGFTLSYLYTNDLRYIDTAKKTANYFLNRLPSDFVCYWDLIFTEGNEERDSSGAAIAACGLLELSKHLPLLDENKKIYENAALRIILSLSENYTTKNNNQSNGILLQGVYHKRENVGVNECCIWGDYFYFEALVRLIKDWKPYW</sequence>
<feature type="binding site" evidence="4">
    <location>
        <position position="233"/>
    </location>
    <ligand>
        <name>substrate</name>
    </ligand>
</feature>
<evidence type="ECO:0000313" key="5">
    <source>
        <dbReference type="EMBL" id="MBD1382272.1"/>
    </source>
</evidence>
<dbReference type="PANTHER" id="PTHR36845:SF1">
    <property type="entry name" value="HYDROLASE, PUTATIVE (AFU_ORTHOLOGUE AFUA_7G05090)-RELATED"/>
    <property type="match status" value="1"/>
</dbReference>
<dbReference type="InterPro" id="IPR012341">
    <property type="entry name" value="6hp_glycosidase-like_sf"/>
</dbReference>
<dbReference type="Gene3D" id="1.50.10.10">
    <property type="match status" value="1"/>
</dbReference>
<feature type="binding site" evidence="4">
    <location>
        <position position="245"/>
    </location>
    <ligand>
        <name>substrate</name>
    </ligand>
</feature>
<feature type="active site" description="Proton donor" evidence="3">
    <location>
        <position position="173"/>
    </location>
</feature>
<feature type="binding site" evidence="4">
    <location>
        <position position="231"/>
    </location>
    <ligand>
        <name>substrate</name>
    </ligand>
</feature>
<dbReference type="InterPro" id="IPR008928">
    <property type="entry name" value="6-hairpin_glycosidase_sf"/>
</dbReference>
<gene>
    <name evidence="5" type="ORF">IC621_18795</name>
</gene>
<dbReference type="PANTHER" id="PTHR36845">
    <property type="entry name" value="HYDROLASE, PUTATIVE (AFU_ORTHOLOGUE AFUA_7G05090)-RELATED"/>
    <property type="match status" value="1"/>
</dbReference>
<keyword evidence="6" id="KW-1185">Reference proteome</keyword>
<evidence type="ECO:0000256" key="1">
    <source>
        <dbReference type="ARBA" id="ARBA00022801"/>
    </source>
</evidence>
<evidence type="ECO:0000256" key="2">
    <source>
        <dbReference type="ARBA" id="ARBA00038358"/>
    </source>
</evidence>
<feature type="active site" description="Nucleophile" evidence="3">
    <location>
        <position position="112"/>
    </location>
</feature>
<dbReference type="EMBL" id="JACXAI010000027">
    <property type="protein sequence ID" value="MBD1382272.1"/>
    <property type="molecule type" value="Genomic_DNA"/>
</dbReference>
<reference evidence="5" key="1">
    <citation type="submission" date="2020-09" db="EMBL/GenBank/DDBJ databases">
        <title>A novel bacterium of genus Bacillus, isolated from South China Sea.</title>
        <authorList>
            <person name="Huang H."/>
            <person name="Mo K."/>
            <person name="Hu Y."/>
        </authorList>
    </citation>
    <scope>NUCLEOTIDE SEQUENCE</scope>
    <source>
        <strain evidence="5">IB182487</strain>
    </source>
</reference>
<feature type="binding site" evidence="4">
    <location>
        <position position="112"/>
    </location>
    <ligand>
        <name>substrate</name>
    </ligand>
</feature>